<accession>A0A7W0CA65</accession>
<dbReference type="AlphaFoldDB" id="A0A7W0CA65"/>
<dbReference type="RefSeq" id="WP_181551632.1">
    <property type="nucleotide sequence ID" value="NZ_JACDUS010000006.1"/>
</dbReference>
<evidence type="ECO:0008006" key="4">
    <source>
        <dbReference type="Google" id="ProtNLM"/>
    </source>
</evidence>
<dbReference type="EMBL" id="JACDUS010000006">
    <property type="protein sequence ID" value="MBA2881978.1"/>
    <property type="molecule type" value="Genomic_DNA"/>
</dbReference>
<keyword evidence="3" id="KW-1185">Reference proteome</keyword>
<dbReference type="Proteomes" id="UP000525298">
    <property type="component" value="Unassembled WGS sequence"/>
</dbReference>
<evidence type="ECO:0000313" key="2">
    <source>
        <dbReference type="EMBL" id="MBA2881978.1"/>
    </source>
</evidence>
<keyword evidence="1" id="KW-1133">Transmembrane helix</keyword>
<keyword evidence="1" id="KW-0472">Membrane</keyword>
<feature type="transmembrane region" description="Helical" evidence="1">
    <location>
        <begin position="45"/>
        <end position="70"/>
    </location>
</feature>
<keyword evidence="1" id="KW-0812">Transmembrane</keyword>
<name>A0A7W0CA65_9BACT</name>
<proteinExistence type="predicted"/>
<feature type="transmembrane region" description="Helical" evidence="1">
    <location>
        <begin position="12"/>
        <end position="33"/>
    </location>
</feature>
<evidence type="ECO:0000256" key="1">
    <source>
        <dbReference type="SAM" id="Phobius"/>
    </source>
</evidence>
<sequence length="93" mass="10581">MKEQLYKKELRNTVLFVLILLPLGHFAQFFKLFPSLQGGSMWGFPVHYIVPILVGWFGLLILAIIMAVVLNKFDDEMDAYTSSLEDKNSGDTV</sequence>
<protein>
    <recommendedName>
        <fullName evidence="4">Sodium:solute symporter</fullName>
    </recommendedName>
</protein>
<organism evidence="2 3">
    <name type="scientific">Desulfosalsimonas propionicica</name>
    <dbReference type="NCBI Taxonomy" id="332175"/>
    <lineage>
        <taxon>Bacteria</taxon>
        <taxon>Pseudomonadati</taxon>
        <taxon>Thermodesulfobacteriota</taxon>
        <taxon>Desulfobacteria</taxon>
        <taxon>Desulfobacterales</taxon>
        <taxon>Desulfosalsimonadaceae</taxon>
        <taxon>Desulfosalsimonas</taxon>
    </lineage>
</organism>
<evidence type="ECO:0000313" key="3">
    <source>
        <dbReference type="Proteomes" id="UP000525298"/>
    </source>
</evidence>
<comment type="caution">
    <text evidence="2">The sequence shown here is derived from an EMBL/GenBank/DDBJ whole genome shotgun (WGS) entry which is preliminary data.</text>
</comment>
<gene>
    <name evidence="2" type="ORF">HNR65_002312</name>
</gene>
<reference evidence="2 3" key="1">
    <citation type="submission" date="2020-07" db="EMBL/GenBank/DDBJ databases">
        <title>Genomic Encyclopedia of Type Strains, Phase IV (KMG-IV): sequencing the most valuable type-strain genomes for metagenomic binning, comparative biology and taxonomic classification.</title>
        <authorList>
            <person name="Goeker M."/>
        </authorList>
    </citation>
    <scope>NUCLEOTIDE SEQUENCE [LARGE SCALE GENOMIC DNA]</scope>
    <source>
        <strain evidence="2 3">DSM 17721</strain>
    </source>
</reference>